<gene>
    <name evidence="3" type="ORF">DB88DRAFT_473435</name>
</gene>
<evidence type="ECO:0000313" key="3">
    <source>
        <dbReference type="EMBL" id="KAK1923814.1"/>
    </source>
</evidence>
<proteinExistence type="predicted"/>
<evidence type="ECO:0000256" key="2">
    <source>
        <dbReference type="SAM" id="Phobius"/>
    </source>
</evidence>
<keyword evidence="2" id="KW-0812">Transmembrane</keyword>
<evidence type="ECO:0000256" key="1">
    <source>
        <dbReference type="SAM" id="MobiDB-lite"/>
    </source>
</evidence>
<feature type="transmembrane region" description="Helical" evidence="2">
    <location>
        <begin position="6"/>
        <end position="23"/>
    </location>
</feature>
<feature type="compositionally biased region" description="Polar residues" evidence="1">
    <location>
        <begin position="109"/>
        <end position="118"/>
    </location>
</feature>
<dbReference type="AlphaFoldDB" id="A0AAD9CZW7"/>
<keyword evidence="2" id="KW-1133">Transmembrane helix</keyword>
<organism evidence="3 4">
    <name type="scientific">Papiliotrema laurentii</name>
    <name type="common">Cryptococcus laurentii</name>
    <dbReference type="NCBI Taxonomy" id="5418"/>
    <lineage>
        <taxon>Eukaryota</taxon>
        <taxon>Fungi</taxon>
        <taxon>Dikarya</taxon>
        <taxon>Basidiomycota</taxon>
        <taxon>Agaricomycotina</taxon>
        <taxon>Tremellomycetes</taxon>
        <taxon>Tremellales</taxon>
        <taxon>Rhynchogastremaceae</taxon>
        <taxon>Papiliotrema</taxon>
    </lineage>
</organism>
<feature type="region of interest" description="Disordered" evidence="1">
    <location>
        <begin position="85"/>
        <end position="123"/>
    </location>
</feature>
<accession>A0AAD9CZW7</accession>
<protein>
    <submittedName>
        <fullName evidence="3">Uncharacterized protein</fullName>
    </submittedName>
</protein>
<feature type="region of interest" description="Disordered" evidence="1">
    <location>
        <begin position="138"/>
        <end position="166"/>
    </location>
</feature>
<dbReference type="EMBL" id="JAODAN010000006">
    <property type="protein sequence ID" value="KAK1923814.1"/>
    <property type="molecule type" value="Genomic_DNA"/>
</dbReference>
<name>A0AAD9CZW7_PAPLA</name>
<feature type="compositionally biased region" description="Low complexity" evidence="1">
    <location>
        <begin position="148"/>
        <end position="160"/>
    </location>
</feature>
<comment type="caution">
    <text evidence="3">The sequence shown here is derived from an EMBL/GenBank/DDBJ whole genome shotgun (WGS) entry which is preliminary data.</text>
</comment>
<keyword evidence="4" id="KW-1185">Reference proteome</keyword>
<keyword evidence="2" id="KW-0472">Membrane</keyword>
<evidence type="ECO:0000313" key="4">
    <source>
        <dbReference type="Proteomes" id="UP001182556"/>
    </source>
</evidence>
<dbReference type="Proteomes" id="UP001182556">
    <property type="component" value="Unassembled WGS sequence"/>
</dbReference>
<sequence>MSLGFIIPALLAGIGVAAVALLIHRKKNDRARTIPQPVTSPRGIAQSALPTLNAREARPPVQRVASHDSTLPTYLAANVIPPPPVYDPASPLGPSSLQRSNHPEPAPTTALTNSTTPVEPQPVSFPVLHPPAVTPYVPYPPATSRAPSYRSESRNSNSSSTTIRPGMIVGGVQTLGAPPRYEVVMAR</sequence>
<reference evidence="3" key="1">
    <citation type="submission" date="2023-02" db="EMBL/GenBank/DDBJ databases">
        <title>Identification and recombinant expression of a fungal hydrolase from Papiliotrema laurentii that hydrolyzes apple cutin and clears colloidal polyester polyurethane.</title>
        <authorList>
            <consortium name="DOE Joint Genome Institute"/>
            <person name="Roman V.A."/>
            <person name="Bojanowski C."/>
            <person name="Crable B.R."/>
            <person name="Wagner D.N."/>
            <person name="Hung C.S."/>
            <person name="Nadeau L.J."/>
            <person name="Schratz L."/>
            <person name="Haridas S."/>
            <person name="Pangilinan J."/>
            <person name="Lipzen A."/>
            <person name="Na H."/>
            <person name="Yan M."/>
            <person name="Ng V."/>
            <person name="Grigoriev I.V."/>
            <person name="Spatafora J.W."/>
            <person name="Barlow D."/>
            <person name="Biffinger J."/>
            <person name="Kelley-Loughnane N."/>
            <person name="Varaljay V.A."/>
            <person name="Crookes-Goodson W.J."/>
        </authorList>
    </citation>
    <scope>NUCLEOTIDE SEQUENCE</scope>
    <source>
        <strain evidence="3">5307AH</strain>
    </source>
</reference>